<reference evidence="1 2" key="1">
    <citation type="journal article" date="2012" name="New Phytol.">
        <title>Insight into trade-off between wood decay and parasitism from the genome of a fungal forest pathogen.</title>
        <authorList>
            <person name="Olson A."/>
            <person name="Aerts A."/>
            <person name="Asiegbu F."/>
            <person name="Belbahri L."/>
            <person name="Bouzid O."/>
            <person name="Broberg A."/>
            <person name="Canback B."/>
            <person name="Coutinho P.M."/>
            <person name="Cullen D."/>
            <person name="Dalman K."/>
            <person name="Deflorio G."/>
            <person name="van Diepen L.T."/>
            <person name="Dunand C."/>
            <person name="Duplessis S."/>
            <person name="Durling M."/>
            <person name="Gonthier P."/>
            <person name="Grimwood J."/>
            <person name="Fossdal C.G."/>
            <person name="Hansson D."/>
            <person name="Henrissat B."/>
            <person name="Hietala A."/>
            <person name="Himmelstrand K."/>
            <person name="Hoffmeister D."/>
            <person name="Hogberg N."/>
            <person name="James T.Y."/>
            <person name="Karlsson M."/>
            <person name="Kohler A."/>
            <person name="Kues U."/>
            <person name="Lee Y.H."/>
            <person name="Lin Y.C."/>
            <person name="Lind M."/>
            <person name="Lindquist E."/>
            <person name="Lombard V."/>
            <person name="Lucas S."/>
            <person name="Lunden K."/>
            <person name="Morin E."/>
            <person name="Murat C."/>
            <person name="Park J."/>
            <person name="Raffaello T."/>
            <person name="Rouze P."/>
            <person name="Salamov A."/>
            <person name="Schmutz J."/>
            <person name="Solheim H."/>
            <person name="Stahlberg J."/>
            <person name="Velez H."/>
            <person name="de Vries R.P."/>
            <person name="Wiebenga A."/>
            <person name="Woodward S."/>
            <person name="Yakovlev I."/>
            <person name="Garbelotto M."/>
            <person name="Martin F."/>
            <person name="Grigoriev I.V."/>
            <person name="Stenlid J."/>
        </authorList>
    </citation>
    <scope>NUCLEOTIDE SEQUENCE [LARGE SCALE GENOMIC DNA]</scope>
    <source>
        <strain evidence="1 2">TC 32-1</strain>
    </source>
</reference>
<dbReference type="Proteomes" id="UP000030671">
    <property type="component" value="Unassembled WGS sequence"/>
</dbReference>
<dbReference type="RefSeq" id="XP_009542102.1">
    <property type="nucleotide sequence ID" value="XM_009543807.1"/>
</dbReference>
<sequence length="181" mass="19870">MKLLYPASNDLASLPEASTSTKISRYVPCEICEGCCLGLRPPHGSDVVRDDLPKQPENSLSNLVEYDSDDEDGPTEYLHQCSCGHDAKEHGADPDKLGREEFGRRAEIAVRLEQRLEASGNLLDFDYTDAEMETLRSQFKLPEPAASPLTEAVASPGKFPAIATRHTLSTTVAAFRCSMRI</sequence>
<dbReference type="STRING" id="747525.W4KHN3"/>
<accession>W4KHN3</accession>
<dbReference type="OrthoDB" id="128536at2759"/>
<organism evidence="1 2">
    <name type="scientific">Heterobasidion irregulare (strain TC 32-1)</name>
    <dbReference type="NCBI Taxonomy" id="747525"/>
    <lineage>
        <taxon>Eukaryota</taxon>
        <taxon>Fungi</taxon>
        <taxon>Dikarya</taxon>
        <taxon>Basidiomycota</taxon>
        <taxon>Agaricomycotina</taxon>
        <taxon>Agaricomycetes</taxon>
        <taxon>Russulales</taxon>
        <taxon>Bondarzewiaceae</taxon>
        <taxon>Heterobasidion</taxon>
        <taxon>Heterobasidion annosum species complex</taxon>
    </lineage>
</organism>
<dbReference type="AlphaFoldDB" id="W4KHN3"/>
<dbReference type="EMBL" id="KI925455">
    <property type="protein sequence ID" value="ETW85229.1"/>
    <property type="molecule type" value="Genomic_DNA"/>
</dbReference>
<evidence type="ECO:0000313" key="2">
    <source>
        <dbReference type="Proteomes" id="UP000030671"/>
    </source>
</evidence>
<protein>
    <submittedName>
        <fullName evidence="1">Uncharacterized protein</fullName>
    </submittedName>
</protein>
<dbReference type="InParanoid" id="W4KHN3"/>
<proteinExistence type="predicted"/>
<dbReference type="KEGG" id="hir:HETIRDRAFT_311131"/>
<gene>
    <name evidence="1" type="ORF">HETIRDRAFT_311131</name>
</gene>
<name>W4KHN3_HETIT</name>
<dbReference type="HOGENOM" id="CLU_098162_0_0_1"/>
<keyword evidence="2" id="KW-1185">Reference proteome</keyword>
<dbReference type="GeneID" id="20669838"/>
<evidence type="ECO:0000313" key="1">
    <source>
        <dbReference type="EMBL" id="ETW85229.1"/>
    </source>
</evidence>